<evidence type="ECO:0000313" key="2">
    <source>
        <dbReference type="Proteomes" id="UP000052946"/>
    </source>
</evidence>
<accession>A0A0U9H6J8</accession>
<reference evidence="1 2" key="2">
    <citation type="journal article" date="2016" name="Genome Announc.">
        <title>Draft Genome Sequence of Oceanobacillus picturae Heshi-B3, Isolated from Fermented Rice Bran in a Traditional Japanese Seafood Dish.</title>
        <authorList>
            <person name="Akuzawa S."/>
            <person name="Nagaoka J."/>
            <person name="Kanekatsu M."/>
            <person name="Kanesaki Y."/>
            <person name="Suzuki T."/>
        </authorList>
    </citation>
    <scope>NUCLEOTIDE SEQUENCE [LARGE SCALE GENOMIC DNA]</scope>
    <source>
        <strain evidence="1 2">Heshi-B3</strain>
    </source>
</reference>
<reference evidence="2" key="1">
    <citation type="submission" date="2015-07" db="EMBL/GenBank/DDBJ databases">
        <title>Draft Genome Sequence of Oceanobacillus picturae Heshi-B3 that Was Isolated from Fermented Rice Bran with Aging Salted Mackerel, Which Was Named Heshiko as Traditional Fermented Seafood in Japan.</title>
        <authorList>
            <person name="Akuzawa S."/>
            <person name="Nakagawa J."/>
            <person name="Kanekatsu T."/>
            <person name="Kanesaki Y."/>
            <person name="Suzuki T."/>
        </authorList>
    </citation>
    <scope>NUCLEOTIDE SEQUENCE [LARGE SCALE GENOMIC DNA]</scope>
    <source>
        <strain evidence="2">Heshi-B3</strain>
    </source>
</reference>
<dbReference type="Proteomes" id="UP000052946">
    <property type="component" value="Unassembled WGS sequence"/>
</dbReference>
<organism evidence="1 2">
    <name type="scientific">Oceanobacillus picturae</name>
    <dbReference type="NCBI Taxonomy" id="171693"/>
    <lineage>
        <taxon>Bacteria</taxon>
        <taxon>Bacillati</taxon>
        <taxon>Bacillota</taxon>
        <taxon>Bacilli</taxon>
        <taxon>Bacillales</taxon>
        <taxon>Bacillaceae</taxon>
        <taxon>Oceanobacillus</taxon>
    </lineage>
</organism>
<protein>
    <submittedName>
        <fullName evidence="1">Repressor LexA</fullName>
    </submittedName>
</protein>
<sequence length="87" mass="10542">MYNKSEVIILVYIVVKDEGDYEQRDVYNEAVFDEKEKAINYIKDRGYIWNDKYNEWEKPDDGGYPECYRLEEWSINTVLDNKNDKNT</sequence>
<proteinExistence type="predicted"/>
<gene>
    <name evidence="1" type="ORF">OPHB3_1966</name>
</gene>
<comment type="caution">
    <text evidence="1">The sequence shown here is derived from an EMBL/GenBank/DDBJ whole genome shotgun (WGS) entry which is preliminary data.</text>
</comment>
<evidence type="ECO:0000313" key="1">
    <source>
        <dbReference type="EMBL" id="GAQ18027.1"/>
    </source>
</evidence>
<name>A0A0U9H6J8_9BACI</name>
<dbReference type="EMBL" id="BBXV01000023">
    <property type="protein sequence ID" value="GAQ18027.1"/>
    <property type="molecule type" value="Genomic_DNA"/>
</dbReference>
<dbReference type="AlphaFoldDB" id="A0A0U9H6J8"/>